<name>A0ACC0BSV4_CATRO</name>
<protein>
    <submittedName>
        <fullName evidence="1">Uncharacterized protein</fullName>
    </submittedName>
</protein>
<reference evidence="2" key="1">
    <citation type="journal article" date="2023" name="Nat. Plants">
        <title>Single-cell RNA sequencing provides a high-resolution roadmap for understanding the multicellular compartmentation of specialized metabolism.</title>
        <authorList>
            <person name="Sun S."/>
            <person name="Shen X."/>
            <person name="Li Y."/>
            <person name="Li Y."/>
            <person name="Wang S."/>
            <person name="Li R."/>
            <person name="Zhang H."/>
            <person name="Shen G."/>
            <person name="Guo B."/>
            <person name="Wei J."/>
            <person name="Xu J."/>
            <person name="St-Pierre B."/>
            <person name="Chen S."/>
            <person name="Sun C."/>
        </authorList>
    </citation>
    <scope>NUCLEOTIDE SEQUENCE [LARGE SCALE GENOMIC DNA]</scope>
</reference>
<sequence length="84" mass="9445">METTPVDSAPIDTQPPSTISYLSGITAYPAAAVEPVSKEKTSTKEEMSTPSKHILERRKLQRKLRQTLEKQEKLKYGHWVTFGA</sequence>
<dbReference type="Proteomes" id="UP001060085">
    <property type="component" value="Linkage Group LG02"/>
</dbReference>
<comment type="caution">
    <text evidence="1">The sequence shown here is derived from an EMBL/GenBank/DDBJ whole genome shotgun (WGS) entry which is preliminary data.</text>
</comment>
<evidence type="ECO:0000313" key="2">
    <source>
        <dbReference type="Proteomes" id="UP001060085"/>
    </source>
</evidence>
<dbReference type="EMBL" id="CM044702">
    <property type="protein sequence ID" value="KAI5675726.1"/>
    <property type="molecule type" value="Genomic_DNA"/>
</dbReference>
<gene>
    <name evidence="1" type="ORF">M9H77_06676</name>
</gene>
<evidence type="ECO:0000313" key="1">
    <source>
        <dbReference type="EMBL" id="KAI5675726.1"/>
    </source>
</evidence>
<organism evidence="1 2">
    <name type="scientific">Catharanthus roseus</name>
    <name type="common">Madagascar periwinkle</name>
    <name type="synonym">Vinca rosea</name>
    <dbReference type="NCBI Taxonomy" id="4058"/>
    <lineage>
        <taxon>Eukaryota</taxon>
        <taxon>Viridiplantae</taxon>
        <taxon>Streptophyta</taxon>
        <taxon>Embryophyta</taxon>
        <taxon>Tracheophyta</taxon>
        <taxon>Spermatophyta</taxon>
        <taxon>Magnoliopsida</taxon>
        <taxon>eudicotyledons</taxon>
        <taxon>Gunneridae</taxon>
        <taxon>Pentapetalae</taxon>
        <taxon>asterids</taxon>
        <taxon>lamiids</taxon>
        <taxon>Gentianales</taxon>
        <taxon>Apocynaceae</taxon>
        <taxon>Rauvolfioideae</taxon>
        <taxon>Vinceae</taxon>
        <taxon>Catharanthinae</taxon>
        <taxon>Catharanthus</taxon>
    </lineage>
</organism>
<accession>A0ACC0BSV4</accession>
<proteinExistence type="predicted"/>
<keyword evidence="2" id="KW-1185">Reference proteome</keyword>